<dbReference type="EMBL" id="CP097508">
    <property type="protein sequence ID" value="URE11225.1"/>
    <property type="molecule type" value="Genomic_DNA"/>
</dbReference>
<keyword evidence="3" id="KW-1133">Transmembrane helix</keyword>
<feature type="transmembrane region" description="Helical" evidence="3">
    <location>
        <begin position="17"/>
        <end position="38"/>
    </location>
</feature>
<dbReference type="NCBIfam" id="TIGR00756">
    <property type="entry name" value="PPR"/>
    <property type="match status" value="1"/>
</dbReference>
<keyword evidence="1" id="KW-0677">Repeat</keyword>
<evidence type="ECO:0000256" key="1">
    <source>
        <dbReference type="ARBA" id="ARBA00022737"/>
    </source>
</evidence>
<dbReference type="OrthoDB" id="185373at2759"/>
<dbReference type="InterPro" id="IPR046960">
    <property type="entry name" value="PPR_At4g14850-like_plant"/>
</dbReference>
<evidence type="ECO:0000256" key="2">
    <source>
        <dbReference type="PROSITE-ProRule" id="PRU00708"/>
    </source>
</evidence>
<dbReference type="GO" id="GO:0003723">
    <property type="term" value="F:RNA binding"/>
    <property type="evidence" value="ECO:0007669"/>
    <property type="project" value="InterPro"/>
</dbReference>
<evidence type="ECO:0000313" key="5">
    <source>
        <dbReference type="Proteomes" id="UP001055439"/>
    </source>
</evidence>
<dbReference type="InterPro" id="IPR011990">
    <property type="entry name" value="TPR-like_helical_dom_sf"/>
</dbReference>
<dbReference type="InterPro" id="IPR002885">
    <property type="entry name" value="PPR_rpt"/>
</dbReference>
<accession>A0A9E7KCV9</accession>
<dbReference type="PANTHER" id="PTHR47926">
    <property type="entry name" value="PENTATRICOPEPTIDE REPEAT-CONTAINING PROTEIN"/>
    <property type="match status" value="1"/>
</dbReference>
<reference evidence="4" key="1">
    <citation type="submission" date="2022-05" db="EMBL/GenBank/DDBJ databases">
        <title>The Musa troglodytarum L. genome provides insights into the mechanism of non-climacteric behaviour and enrichment of carotenoids.</title>
        <authorList>
            <person name="Wang J."/>
        </authorList>
    </citation>
    <scope>NUCLEOTIDE SEQUENCE</scope>
    <source>
        <tissue evidence="4">Leaf</tissue>
    </source>
</reference>
<dbReference type="GO" id="GO:0009451">
    <property type="term" value="P:RNA modification"/>
    <property type="evidence" value="ECO:0007669"/>
    <property type="project" value="InterPro"/>
</dbReference>
<dbReference type="Gene3D" id="1.25.40.10">
    <property type="entry name" value="Tetratricopeptide repeat domain"/>
    <property type="match status" value="1"/>
</dbReference>
<dbReference type="Proteomes" id="UP001055439">
    <property type="component" value="Chromosome 6"/>
</dbReference>
<feature type="repeat" description="PPR" evidence="2">
    <location>
        <begin position="57"/>
        <end position="91"/>
    </location>
</feature>
<keyword evidence="3" id="KW-0472">Membrane</keyword>
<dbReference type="PROSITE" id="PS51375">
    <property type="entry name" value="PPR"/>
    <property type="match status" value="1"/>
</dbReference>
<sequence>MITASPTGSLVPHLHAVAIRTGFSCNFIVGTALVGAYAGRKDRIAVRRAFDDIPIKNLVSWTSLIVGYMQLGRLKEAEGAFGEMLAKNVVSWTVMINGFIDRARAARRCSKLVRRNAPAQRYPPQPVHVLCRACYLCRLLLPPVRQICPWANPEMQGAMGCDLVQLPRRDVWQMWRRGFCHPILRVISSPQLQEFERMIREGVRPDHITFVGALMACVHGGLVKEGWIYLGVQVKSTRQRSLSEVCRSGQARLCGGHCLVHTDCTRAWSTAWLRPSRCTSWRSTTQPSTRCC</sequence>
<dbReference type="AlphaFoldDB" id="A0A9E7KCV9"/>
<evidence type="ECO:0000256" key="3">
    <source>
        <dbReference type="SAM" id="Phobius"/>
    </source>
</evidence>
<dbReference type="PANTHER" id="PTHR47926:SF342">
    <property type="entry name" value="TETRATRICOPEPTIDE-LIKE HELICAL DOMAIN-CONTAINING PROTEIN-RELATED"/>
    <property type="match status" value="1"/>
</dbReference>
<protein>
    <submittedName>
        <fullName evidence="4">PPR repeat</fullName>
    </submittedName>
</protein>
<evidence type="ECO:0000313" key="4">
    <source>
        <dbReference type="EMBL" id="URE11225.1"/>
    </source>
</evidence>
<name>A0A9E7KCV9_9LILI</name>
<dbReference type="Pfam" id="PF01535">
    <property type="entry name" value="PPR"/>
    <property type="match status" value="1"/>
</dbReference>
<keyword evidence="3" id="KW-0812">Transmembrane</keyword>
<gene>
    <name evidence="4" type="ORF">MUK42_16643</name>
</gene>
<keyword evidence="5" id="KW-1185">Reference proteome</keyword>
<organism evidence="4 5">
    <name type="scientific">Musa troglodytarum</name>
    <name type="common">fe'i banana</name>
    <dbReference type="NCBI Taxonomy" id="320322"/>
    <lineage>
        <taxon>Eukaryota</taxon>
        <taxon>Viridiplantae</taxon>
        <taxon>Streptophyta</taxon>
        <taxon>Embryophyta</taxon>
        <taxon>Tracheophyta</taxon>
        <taxon>Spermatophyta</taxon>
        <taxon>Magnoliopsida</taxon>
        <taxon>Liliopsida</taxon>
        <taxon>Zingiberales</taxon>
        <taxon>Musaceae</taxon>
        <taxon>Musa</taxon>
    </lineage>
</organism>
<proteinExistence type="predicted"/>